<evidence type="ECO:0000256" key="3">
    <source>
        <dbReference type="ARBA" id="ARBA00022912"/>
    </source>
</evidence>
<dbReference type="RefSeq" id="WP_141339504.1">
    <property type="nucleotide sequence ID" value="NZ_JBHMAX010000027.1"/>
</dbReference>
<dbReference type="InterPro" id="IPR036196">
    <property type="entry name" value="Ptyr_pPase_sf"/>
</dbReference>
<protein>
    <submittedName>
        <fullName evidence="6">Low molecular weight phosphatase family protein</fullName>
    </submittedName>
</protein>
<keyword evidence="3" id="KW-0904">Protein phosphatase</keyword>
<accession>A0ABV5V5Y0</accession>
<sequence>MDTGRILVVCTGNVCRSPLVERLLQQGLDERWGPGAFEVRSAGTGALVDHPMDERAAGVLGALGGSHEGFRARRLAGPMVEEADLVLTATRDHRAAVVRTVPRAMKRVFTVRELAAIVAGLPDEELPTADDPVERLRELAALATGHRGRRRPARPDDHDVVDPYRRSDDVYATMRDQVEAAVPHLLHALAPRR</sequence>
<dbReference type="InterPro" id="IPR023485">
    <property type="entry name" value="Ptyr_pPase"/>
</dbReference>
<proteinExistence type="inferred from homology"/>
<dbReference type="InterPro" id="IPR050438">
    <property type="entry name" value="LMW_PTPase"/>
</dbReference>
<dbReference type="PRINTS" id="PR00719">
    <property type="entry name" value="LMWPTPASE"/>
</dbReference>
<gene>
    <name evidence="6" type="ORF">ACFFN0_14325</name>
</gene>
<feature type="compositionally biased region" description="Basic and acidic residues" evidence="4">
    <location>
        <begin position="153"/>
        <end position="164"/>
    </location>
</feature>
<organism evidence="6 7">
    <name type="scientific">Ornithinimicrobium kibberense</name>
    <dbReference type="NCBI Taxonomy" id="282060"/>
    <lineage>
        <taxon>Bacteria</taxon>
        <taxon>Bacillati</taxon>
        <taxon>Actinomycetota</taxon>
        <taxon>Actinomycetes</taxon>
        <taxon>Micrococcales</taxon>
        <taxon>Ornithinimicrobiaceae</taxon>
        <taxon>Ornithinimicrobium</taxon>
    </lineage>
</organism>
<keyword evidence="7" id="KW-1185">Reference proteome</keyword>
<dbReference type="SMART" id="SM00226">
    <property type="entry name" value="LMWPc"/>
    <property type="match status" value="1"/>
</dbReference>
<evidence type="ECO:0000259" key="5">
    <source>
        <dbReference type="SMART" id="SM00226"/>
    </source>
</evidence>
<feature type="domain" description="Phosphotyrosine protein phosphatase I" evidence="5">
    <location>
        <begin position="4"/>
        <end position="188"/>
    </location>
</feature>
<dbReference type="PANTHER" id="PTHR11717">
    <property type="entry name" value="LOW MOLECULAR WEIGHT PROTEIN TYROSINE PHOSPHATASE"/>
    <property type="match status" value="1"/>
</dbReference>
<reference evidence="6 7" key="1">
    <citation type="submission" date="2024-09" db="EMBL/GenBank/DDBJ databases">
        <authorList>
            <person name="Sun Q."/>
            <person name="Mori K."/>
        </authorList>
    </citation>
    <scope>NUCLEOTIDE SEQUENCE [LARGE SCALE GENOMIC DNA]</scope>
    <source>
        <strain evidence="6 7">JCM 12763</strain>
    </source>
</reference>
<comment type="caution">
    <text evidence="6">The sequence shown here is derived from an EMBL/GenBank/DDBJ whole genome shotgun (WGS) entry which is preliminary data.</text>
</comment>
<dbReference type="SUPFAM" id="SSF52788">
    <property type="entry name" value="Phosphotyrosine protein phosphatases I"/>
    <property type="match status" value="1"/>
</dbReference>
<evidence type="ECO:0000313" key="6">
    <source>
        <dbReference type="EMBL" id="MFB9733223.1"/>
    </source>
</evidence>
<dbReference type="Proteomes" id="UP001589613">
    <property type="component" value="Unassembled WGS sequence"/>
</dbReference>
<dbReference type="EMBL" id="JBHMAX010000027">
    <property type="protein sequence ID" value="MFB9733223.1"/>
    <property type="molecule type" value="Genomic_DNA"/>
</dbReference>
<dbReference type="PANTHER" id="PTHR11717:SF31">
    <property type="entry name" value="LOW MOLECULAR WEIGHT PROTEIN-TYROSINE-PHOSPHATASE ETP-RELATED"/>
    <property type="match status" value="1"/>
</dbReference>
<dbReference type="InterPro" id="IPR017867">
    <property type="entry name" value="Tyr_phospatase_low_mol_wt"/>
</dbReference>
<evidence type="ECO:0000256" key="1">
    <source>
        <dbReference type="ARBA" id="ARBA00011063"/>
    </source>
</evidence>
<feature type="region of interest" description="Disordered" evidence="4">
    <location>
        <begin position="145"/>
        <end position="164"/>
    </location>
</feature>
<dbReference type="Gene3D" id="3.40.50.2300">
    <property type="match status" value="1"/>
</dbReference>
<evidence type="ECO:0000256" key="4">
    <source>
        <dbReference type="SAM" id="MobiDB-lite"/>
    </source>
</evidence>
<comment type="similarity">
    <text evidence="1">Belongs to the low molecular weight phosphotyrosine protein phosphatase family.</text>
</comment>
<evidence type="ECO:0000256" key="2">
    <source>
        <dbReference type="ARBA" id="ARBA00022801"/>
    </source>
</evidence>
<keyword evidence="2" id="KW-0378">Hydrolase</keyword>
<name>A0ABV5V5Y0_9MICO</name>
<evidence type="ECO:0000313" key="7">
    <source>
        <dbReference type="Proteomes" id="UP001589613"/>
    </source>
</evidence>
<dbReference type="Pfam" id="PF01451">
    <property type="entry name" value="LMWPc"/>
    <property type="match status" value="1"/>
</dbReference>